<feature type="region of interest" description="Disordered" evidence="2">
    <location>
        <begin position="1"/>
        <end position="54"/>
    </location>
</feature>
<feature type="region of interest" description="Disordered" evidence="2">
    <location>
        <begin position="620"/>
        <end position="785"/>
    </location>
</feature>
<keyword evidence="1" id="KW-0479">Metal-binding</keyword>
<feature type="compositionally biased region" description="Basic and acidic residues" evidence="2">
    <location>
        <begin position="918"/>
        <end position="927"/>
    </location>
</feature>
<feature type="compositionally biased region" description="Low complexity" evidence="2">
    <location>
        <begin position="515"/>
        <end position="541"/>
    </location>
</feature>
<feature type="compositionally biased region" description="Polar residues" evidence="2">
    <location>
        <begin position="855"/>
        <end position="869"/>
    </location>
</feature>
<feature type="compositionally biased region" description="Basic and acidic residues" evidence="2">
    <location>
        <begin position="1037"/>
        <end position="1050"/>
    </location>
</feature>
<feature type="compositionally biased region" description="Polar residues" evidence="2">
    <location>
        <begin position="981"/>
        <end position="992"/>
    </location>
</feature>
<feature type="compositionally biased region" description="Polar residues" evidence="2">
    <location>
        <begin position="547"/>
        <end position="570"/>
    </location>
</feature>
<dbReference type="PROSITE" id="PS50103">
    <property type="entry name" value="ZF_C3H1"/>
    <property type="match status" value="1"/>
</dbReference>
<feature type="compositionally biased region" description="Basic and acidic residues" evidence="2">
    <location>
        <begin position="155"/>
        <end position="171"/>
    </location>
</feature>
<feature type="compositionally biased region" description="Low complexity" evidence="2">
    <location>
        <begin position="446"/>
        <end position="455"/>
    </location>
</feature>
<feature type="zinc finger region" description="C3H1-type" evidence="1">
    <location>
        <begin position="1137"/>
        <end position="1165"/>
    </location>
</feature>
<reference evidence="4 5" key="1">
    <citation type="submission" date="2018-06" db="EMBL/GenBank/DDBJ databases">
        <title>Complete Genomes of Monosporascus.</title>
        <authorList>
            <person name="Robinson A.J."/>
            <person name="Natvig D.O."/>
        </authorList>
    </citation>
    <scope>NUCLEOTIDE SEQUENCE [LARGE SCALE GENOMIC DNA]</scope>
    <source>
        <strain evidence="4 5">CBS 609.92</strain>
    </source>
</reference>
<feature type="compositionally biased region" description="Polar residues" evidence="2">
    <location>
        <begin position="626"/>
        <end position="635"/>
    </location>
</feature>
<comment type="caution">
    <text evidence="4">The sequence shown here is derived from an EMBL/GenBank/DDBJ whole genome shotgun (WGS) entry which is preliminary data.</text>
</comment>
<evidence type="ECO:0000313" key="5">
    <source>
        <dbReference type="Proteomes" id="UP000294003"/>
    </source>
</evidence>
<feature type="compositionally biased region" description="Low complexity" evidence="2">
    <location>
        <begin position="471"/>
        <end position="487"/>
    </location>
</feature>
<evidence type="ECO:0000259" key="3">
    <source>
        <dbReference type="PROSITE" id="PS50103"/>
    </source>
</evidence>
<name>A0ABY0GY29_9PEZI</name>
<feature type="region of interest" description="Disordered" evidence="2">
    <location>
        <begin position="68"/>
        <end position="297"/>
    </location>
</feature>
<evidence type="ECO:0000313" key="4">
    <source>
        <dbReference type="EMBL" id="RYO80148.1"/>
    </source>
</evidence>
<feature type="compositionally biased region" description="Low complexity" evidence="2">
    <location>
        <begin position="583"/>
        <end position="594"/>
    </location>
</feature>
<protein>
    <recommendedName>
        <fullName evidence="3">C3H1-type domain-containing protein</fullName>
    </recommendedName>
</protein>
<sequence>MAQPPYMYGQFPAYQQPPPNQPYNYQLPPNFPPPYPGTSRQPPPDTAGNYAMANYSYEQNANRIPGLAFGAPPPFPTPLYRPEVDVPWQQAPPATLPGISPPQAQPPTSFQPPRENGTRRGHPTGVQIGSAPPRPATENRLEEGELSEGEFEDLYEPREGRGVTGARHEIRQPPQSSGFLEDRVDSASDADGSSLYNTGTPREHVVESTSTSMPAPEDEYSPDGDGQQAQPQRERSGSYSPYLSPSEVQRRASVNQITPRDVKPSSGVQSGPVLEGKAATSTHAGLVSDSKSSFSSVPEAKKKAQEAILGLWPLKVRYQNYIDEGFDENLIRSLFTDLGLDIPMPKPNLPSNKPPGESHISPPKQVIAPPTTNLGESHTTGGSSSKSANLPNTEPTGANLAKDPVIDNNADEAKMADKAAKSAAEERKDKIARKLAAKAQKTTAGPTPAVASQPAVPAATIPTPVNTAVASNSSAAANSPASVNTPPTKTKTRAENNALLHQKLAALKKKEQEKAAAAAAAAAGAEKNAATPVPATEAAPTRHLAVRTNSNIPTPTDQLQCTSSVNSPEAPSTMADSVRRSESTQPQSQPQSASKAGIIPGISLPAAQLAQTKFRNLKRPVAADFDNTSSHPSTLKRTRTQETLIIDVSDDEDVEMDIGSPTEGLTTSINTANPPGNHTPLAAYPPLSDTPGRKQRSSPDSSAVQTPEKAGKLDLLHGRIEEMKRKIAEAEAKKKSAKKLNGPQTPSAQPSPSAESARLPKLSDSKKEPRKSDIERRDRIASLDLPAVEAALKEKREKLKELVSQAAQLELDVQAAEAEKLKLTNEMKQLEEPSEENSTGSSGQSPPPVDISIPDETQTPASFAQTPNLTEALGASTEVPTAIATNSEQEDVEMNTGDTPSESDTCVDAPQPGSSLERNMEVREPSPKPHLQSAASVQADTGTANGVTKDENRISHVASLENTAKAAAEPSNLENGEKESQGSTDTDISMQTSEAESSDDESYEPQPAQISDNQRAGPENGNVLPSPSAQVSSPATDEQKDEQVVDKDPSEPSPVQIDVPAVKVGLEDTRGEVVLGSSQPHCLLTIAQPGEKAKPAVEDLLSYHSPLEYFRAYRLHPRFLEAVPGGLKSTTYSCKIDPKKEICPHALAGDRCPDENACKFQHFENMIVPDGEIITQLGSSDMFSGEMKLRFIEGLKKVLNELKANKVKDFDRITKAIVEYRAAFLEDKTKVLPLDGVTI</sequence>
<keyword evidence="1" id="KW-0862">Zinc</keyword>
<feature type="compositionally biased region" description="Polar residues" evidence="2">
    <location>
        <begin position="227"/>
        <end position="258"/>
    </location>
</feature>
<accession>A0ABY0GY29</accession>
<feature type="compositionally biased region" description="Polar residues" evidence="2">
    <location>
        <begin position="1023"/>
        <end position="1036"/>
    </location>
</feature>
<dbReference type="EMBL" id="QJNS01000299">
    <property type="protein sequence ID" value="RYO80148.1"/>
    <property type="molecule type" value="Genomic_DNA"/>
</dbReference>
<proteinExistence type="predicted"/>
<feature type="compositionally biased region" description="Basic and acidic residues" evidence="2">
    <location>
        <begin position="411"/>
        <end position="429"/>
    </location>
</feature>
<feature type="compositionally biased region" description="Pro residues" evidence="2">
    <location>
        <begin position="29"/>
        <end position="45"/>
    </location>
</feature>
<evidence type="ECO:0000256" key="2">
    <source>
        <dbReference type="SAM" id="MobiDB-lite"/>
    </source>
</evidence>
<feature type="compositionally biased region" description="Polar residues" evidence="2">
    <location>
        <begin position="663"/>
        <end position="676"/>
    </location>
</feature>
<feature type="compositionally biased region" description="Polar residues" evidence="2">
    <location>
        <begin position="370"/>
        <end position="396"/>
    </location>
</feature>
<organism evidence="4 5">
    <name type="scientific">Monosporascus cannonballus</name>
    <dbReference type="NCBI Taxonomy" id="155416"/>
    <lineage>
        <taxon>Eukaryota</taxon>
        <taxon>Fungi</taxon>
        <taxon>Dikarya</taxon>
        <taxon>Ascomycota</taxon>
        <taxon>Pezizomycotina</taxon>
        <taxon>Sordariomycetes</taxon>
        <taxon>Xylariomycetidae</taxon>
        <taxon>Xylariales</taxon>
        <taxon>Xylariales incertae sedis</taxon>
        <taxon>Monosporascus</taxon>
    </lineage>
</organism>
<dbReference type="InterPro" id="IPR000571">
    <property type="entry name" value="Znf_CCCH"/>
</dbReference>
<keyword evidence="5" id="KW-1185">Reference proteome</keyword>
<feature type="domain" description="C3H1-type" evidence="3">
    <location>
        <begin position="1137"/>
        <end position="1165"/>
    </location>
</feature>
<feature type="compositionally biased region" description="Low complexity" evidence="2">
    <location>
        <begin position="743"/>
        <end position="757"/>
    </location>
</feature>
<feature type="region of interest" description="Disordered" evidence="2">
    <location>
        <begin position="345"/>
        <end position="455"/>
    </location>
</feature>
<feature type="compositionally biased region" description="Basic and acidic residues" evidence="2">
    <location>
        <begin position="761"/>
        <end position="781"/>
    </location>
</feature>
<evidence type="ECO:0000256" key="1">
    <source>
        <dbReference type="PROSITE-ProRule" id="PRU00723"/>
    </source>
</evidence>
<feature type="region of interest" description="Disordered" evidence="2">
    <location>
        <begin position="822"/>
        <end position="1061"/>
    </location>
</feature>
<feature type="region of interest" description="Disordered" evidence="2">
    <location>
        <begin position="471"/>
        <end position="599"/>
    </location>
</feature>
<keyword evidence="1" id="KW-0863">Zinc-finger</keyword>
<feature type="compositionally biased region" description="Basic and acidic residues" evidence="2">
    <location>
        <begin position="709"/>
        <end position="734"/>
    </location>
</feature>
<feature type="compositionally biased region" description="Low complexity" evidence="2">
    <location>
        <begin position="496"/>
        <end position="505"/>
    </location>
</feature>
<feature type="compositionally biased region" description="Acidic residues" evidence="2">
    <location>
        <begin position="144"/>
        <end position="154"/>
    </location>
</feature>
<feature type="compositionally biased region" description="Basic and acidic residues" evidence="2">
    <location>
        <begin position="822"/>
        <end position="831"/>
    </location>
</feature>
<feature type="compositionally biased region" description="Polar residues" evidence="2">
    <location>
        <begin position="933"/>
        <end position="946"/>
    </location>
</feature>
<dbReference type="Proteomes" id="UP000294003">
    <property type="component" value="Unassembled WGS sequence"/>
</dbReference>
<gene>
    <name evidence="4" type="ORF">DL762_007799</name>
</gene>